<keyword evidence="7 11" id="KW-0238">DNA-binding</keyword>
<evidence type="ECO:0000256" key="6">
    <source>
        <dbReference type="ARBA" id="ARBA00023015"/>
    </source>
</evidence>
<evidence type="ECO:0000256" key="2">
    <source>
        <dbReference type="ARBA" id="ARBA00005993"/>
    </source>
</evidence>
<evidence type="ECO:0000256" key="11">
    <source>
        <dbReference type="RuleBase" id="RU004334"/>
    </source>
</evidence>
<dbReference type="PANTHER" id="PTHR46011:SF6">
    <property type="entry name" value="HIGH ZINC ACTIVATED NUCLEAR RECEPTOR PROTEIN"/>
    <property type="match status" value="1"/>
</dbReference>
<keyword evidence="9 11" id="KW-0675">Receptor</keyword>
<comment type="similarity">
    <text evidence="2 11">Belongs to the nuclear hormone receptor family.</text>
</comment>
<dbReference type="SUPFAM" id="SSF48508">
    <property type="entry name" value="Nuclear receptor ligand-binding domain"/>
    <property type="match status" value="1"/>
</dbReference>
<keyword evidence="17" id="KW-1185">Reference proteome</keyword>
<dbReference type="GO" id="GO:0005634">
    <property type="term" value="C:nucleus"/>
    <property type="evidence" value="ECO:0007669"/>
    <property type="project" value="UniProtKB-SubCell"/>
</dbReference>
<dbReference type="PROSITE" id="PS00031">
    <property type="entry name" value="NUCLEAR_REC_DBD_1"/>
    <property type="match status" value="1"/>
</dbReference>
<keyword evidence="3 11" id="KW-0479">Metal-binding</keyword>
<evidence type="ECO:0000313" key="16">
    <source>
        <dbReference type="Proteomes" id="UP000095284"/>
    </source>
</evidence>
<dbReference type="EMBL" id="CAJFDI010000001">
    <property type="protein sequence ID" value="CAD5208400.1"/>
    <property type="molecule type" value="Genomic_DNA"/>
</dbReference>
<name>A0A1I7S1K5_BURXY</name>
<feature type="domain" description="Nuclear receptor" evidence="12">
    <location>
        <begin position="11"/>
        <end position="86"/>
    </location>
</feature>
<accession>A0A1I7S1K5</accession>
<dbReference type="InterPro" id="IPR013088">
    <property type="entry name" value="Znf_NHR/GATA"/>
</dbReference>
<dbReference type="EMBL" id="CAJFCV020000001">
    <property type="protein sequence ID" value="CAG9081343.1"/>
    <property type="molecule type" value="Genomic_DNA"/>
</dbReference>
<dbReference type="GO" id="GO:0008270">
    <property type="term" value="F:zinc ion binding"/>
    <property type="evidence" value="ECO:0007669"/>
    <property type="project" value="UniProtKB-KW"/>
</dbReference>
<evidence type="ECO:0000256" key="7">
    <source>
        <dbReference type="ARBA" id="ARBA00023125"/>
    </source>
</evidence>
<keyword evidence="6 11" id="KW-0805">Transcription regulation</keyword>
<proteinExistence type="inferred from homology"/>
<dbReference type="Proteomes" id="UP000659654">
    <property type="component" value="Unassembled WGS sequence"/>
</dbReference>
<reference evidence="15" key="2">
    <citation type="submission" date="2020-08" db="EMBL/GenBank/DDBJ databases">
        <authorList>
            <person name="Kikuchi T."/>
        </authorList>
    </citation>
    <scope>NUCLEOTIDE SEQUENCE</scope>
    <source>
        <strain evidence="14">Ka4C1</strain>
    </source>
</reference>
<keyword evidence="5 11" id="KW-0862">Zinc</keyword>
<dbReference type="InterPro" id="IPR001628">
    <property type="entry name" value="Znf_hrmn_rcpt"/>
</dbReference>
<dbReference type="SMART" id="SM00430">
    <property type="entry name" value="HOLI"/>
    <property type="match status" value="1"/>
</dbReference>
<dbReference type="Proteomes" id="UP000095284">
    <property type="component" value="Unplaced"/>
</dbReference>
<dbReference type="Gene3D" id="1.10.565.10">
    <property type="entry name" value="Retinoid X Receptor"/>
    <property type="match status" value="1"/>
</dbReference>
<dbReference type="PROSITE" id="PS51843">
    <property type="entry name" value="NR_LBD"/>
    <property type="match status" value="1"/>
</dbReference>
<evidence type="ECO:0000256" key="5">
    <source>
        <dbReference type="ARBA" id="ARBA00022833"/>
    </source>
</evidence>
<dbReference type="CDD" id="cd06960">
    <property type="entry name" value="NR_DBD_HNF4A"/>
    <property type="match status" value="1"/>
</dbReference>
<dbReference type="SMART" id="SM00399">
    <property type="entry name" value="ZnF_C4"/>
    <property type="match status" value="1"/>
</dbReference>
<evidence type="ECO:0000313" key="17">
    <source>
        <dbReference type="Proteomes" id="UP000659654"/>
    </source>
</evidence>
<keyword evidence="4 11" id="KW-0863">Zinc-finger</keyword>
<dbReference type="WBParaSite" id="BXY_0688300.1">
    <property type="protein sequence ID" value="BXY_0688300.1"/>
    <property type="gene ID" value="BXY_0688300"/>
</dbReference>
<dbReference type="PROSITE" id="PS51030">
    <property type="entry name" value="NUCLEAR_REC_DBD_2"/>
    <property type="match status" value="1"/>
</dbReference>
<feature type="domain" description="NR LBD" evidence="13">
    <location>
        <begin position="132"/>
        <end position="364"/>
    </location>
</feature>
<evidence type="ECO:0000256" key="4">
    <source>
        <dbReference type="ARBA" id="ARBA00022771"/>
    </source>
</evidence>
<evidence type="ECO:0000256" key="10">
    <source>
        <dbReference type="ARBA" id="ARBA00023242"/>
    </source>
</evidence>
<keyword evidence="10 11" id="KW-0539">Nucleus</keyword>
<dbReference type="Pfam" id="PF00105">
    <property type="entry name" value="zf-C4"/>
    <property type="match status" value="1"/>
</dbReference>
<comment type="subcellular location">
    <subcellularLocation>
        <location evidence="1 11">Nucleus</location>
    </subcellularLocation>
</comment>
<dbReference type="Proteomes" id="UP000582659">
    <property type="component" value="Unassembled WGS sequence"/>
</dbReference>
<evidence type="ECO:0000259" key="13">
    <source>
        <dbReference type="PROSITE" id="PS51843"/>
    </source>
</evidence>
<dbReference type="PRINTS" id="PR00047">
    <property type="entry name" value="STROIDFINGER"/>
</dbReference>
<evidence type="ECO:0000259" key="12">
    <source>
        <dbReference type="PROSITE" id="PS51030"/>
    </source>
</evidence>
<dbReference type="PANTHER" id="PTHR46011">
    <property type="entry name" value="NUCLEAR HORMONE RECEPTOR FAMILY MEMBER NHR-86-RELATED"/>
    <property type="match status" value="1"/>
</dbReference>
<evidence type="ECO:0000256" key="8">
    <source>
        <dbReference type="ARBA" id="ARBA00023163"/>
    </source>
</evidence>
<reference evidence="18" key="1">
    <citation type="submission" date="2016-11" db="UniProtKB">
        <authorList>
            <consortium name="WormBaseParasite"/>
        </authorList>
    </citation>
    <scope>IDENTIFICATION</scope>
</reference>
<keyword evidence="8 11" id="KW-0804">Transcription</keyword>
<gene>
    <name evidence="14" type="ORF">BXYJ_LOCUS636</name>
</gene>
<dbReference type="SUPFAM" id="SSF57716">
    <property type="entry name" value="Glucocorticoid receptor-like (DNA-binding domain)"/>
    <property type="match status" value="1"/>
</dbReference>
<evidence type="ECO:0000256" key="1">
    <source>
        <dbReference type="ARBA" id="ARBA00004123"/>
    </source>
</evidence>
<evidence type="ECO:0000313" key="14">
    <source>
        <dbReference type="EMBL" id="CAD5208400.1"/>
    </source>
</evidence>
<evidence type="ECO:0000313" key="18">
    <source>
        <dbReference type="WBParaSite" id="BXY_0688300.1"/>
    </source>
</evidence>
<dbReference type="AlphaFoldDB" id="A0A1I7S1K5"/>
<dbReference type="Pfam" id="PF00104">
    <property type="entry name" value="Hormone_recep"/>
    <property type="match status" value="1"/>
</dbReference>
<sequence>MKIDVASSRSFQLCSVCNSPWASAHFGVITCRSCAAFFRRSIVLGRNYRCKRKGDCDVITDSRTSCAGCRLRKCIKVGMEVEKIRPNFDRNGPRRKEKPVSLKAPPVLTAQQPSTSSYLTQMVEGYRIFLEDTKTLYFVFHPEHVFTQEIVFQKLTAKEHTFMDRTAIAYYVKMLNGHFFPFKDLNIKEKKSVLDIFHFRFSFLNEQYLNTVYFLNDEGKQFFHYGAYIEINSPEHLYTPQRFLPDIERTFSPLISKMSRIAKKFRTHRPDDTEIAGLIGIILLREISAQFPDRGCDRILEQIQEELADYCRRTHPQDPCRMGRIICLLRGLEEICLMLTENLTIGMIINADGISIRNTDLFKT</sequence>
<evidence type="ECO:0000313" key="15">
    <source>
        <dbReference type="EMBL" id="CAG9081343.1"/>
    </source>
</evidence>
<dbReference type="OrthoDB" id="10018779at2759"/>
<protein>
    <submittedName>
        <fullName evidence="14">(pine wood nematode) hypothetical protein</fullName>
    </submittedName>
</protein>
<evidence type="ECO:0000256" key="3">
    <source>
        <dbReference type="ARBA" id="ARBA00022723"/>
    </source>
</evidence>
<dbReference type="Gene3D" id="3.30.50.10">
    <property type="entry name" value="Erythroid Transcription Factor GATA-1, subunit A"/>
    <property type="match status" value="1"/>
</dbReference>
<dbReference type="InterPro" id="IPR049636">
    <property type="entry name" value="HNF4-like_DBD"/>
</dbReference>
<dbReference type="GO" id="GO:0003700">
    <property type="term" value="F:DNA-binding transcription factor activity"/>
    <property type="evidence" value="ECO:0007669"/>
    <property type="project" value="InterPro"/>
</dbReference>
<dbReference type="SMR" id="A0A1I7S1K5"/>
<dbReference type="GO" id="GO:0000978">
    <property type="term" value="F:RNA polymerase II cis-regulatory region sequence-specific DNA binding"/>
    <property type="evidence" value="ECO:0007669"/>
    <property type="project" value="InterPro"/>
</dbReference>
<evidence type="ECO:0000256" key="9">
    <source>
        <dbReference type="ARBA" id="ARBA00023170"/>
    </source>
</evidence>
<organism evidence="16 18">
    <name type="scientific">Bursaphelenchus xylophilus</name>
    <name type="common">Pinewood nematode worm</name>
    <name type="synonym">Aphelenchoides xylophilus</name>
    <dbReference type="NCBI Taxonomy" id="6326"/>
    <lineage>
        <taxon>Eukaryota</taxon>
        <taxon>Metazoa</taxon>
        <taxon>Ecdysozoa</taxon>
        <taxon>Nematoda</taxon>
        <taxon>Chromadorea</taxon>
        <taxon>Rhabditida</taxon>
        <taxon>Tylenchina</taxon>
        <taxon>Tylenchomorpha</taxon>
        <taxon>Aphelenchoidea</taxon>
        <taxon>Aphelenchoididae</taxon>
        <taxon>Bursaphelenchus</taxon>
    </lineage>
</organism>
<dbReference type="InterPro" id="IPR000536">
    <property type="entry name" value="Nucl_hrmn_rcpt_lig-bd"/>
</dbReference>
<dbReference type="InterPro" id="IPR035500">
    <property type="entry name" value="NHR-like_dom_sf"/>
</dbReference>